<dbReference type="RefSeq" id="WP_091855290.1">
    <property type="nucleotide sequence ID" value="NZ_FOHZ01000059.1"/>
</dbReference>
<keyword evidence="1" id="KW-0472">Membrane</keyword>
<keyword evidence="3" id="KW-1185">Reference proteome</keyword>
<reference evidence="3" key="1">
    <citation type="submission" date="2016-10" db="EMBL/GenBank/DDBJ databases">
        <authorList>
            <person name="Varghese N."/>
            <person name="Submissions S."/>
        </authorList>
    </citation>
    <scope>NUCLEOTIDE SEQUENCE [LARGE SCALE GENOMIC DNA]</scope>
    <source>
        <strain evidence="3">CGMCC 1.6489</strain>
    </source>
</reference>
<dbReference type="Pfam" id="PF16732">
    <property type="entry name" value="ComP_DUS"/>
    <property type="match status" value="1"/>
</dbReference>
<dbReference type="NCBIfam" id="TIGR02532">
    <property type="entry name" value="IV_pilin_GFxxxE"/>
    <property type="match status" value="1"/>
</dbReference>
<evidence type="ECO:0000313" key="2">
    <source>
        <dbReference type="EMBL" id="SET94830.1"/>
    </source>
</evidence>
<organism evidence="2 3">
    <name type="scientific">Marinobacter segnicrescens</name>
    <dbReference type="NCBI Taxonomy" id="430453"/>
    <lineage>
        <taxon>Bacteria</taxon>
        <taxon>Pseudomonadati</taxon>
        <taxon>Pseudomonadota</taxon>
        <taxon>Gammaproteobacteria</taxon>
        <taxon>Pseudomonadales</taxon>
        <taxon>Marinobacteraceae</taxon>
        <taxon>Marinobacter</taxon>
    </lineage>
</organism>
<dbReference type="GO" id="GO:0043683">
    <property type="term" value="P:type IV pilus assembly"/>
    <property type="evidence" value="ECO:0007669"/>
    <property type="project" value="InterPro"/>
</dbReference>
<dbReference type="Gene3D" id="3.30.700.10">
    <property type="entry name" value="Glycoprotein, Type 4 Pilin"/>
    <property type="match status" value="1"/>
</dbReference>
<evidence type="ECO:0000256" key="1">
    <source>
        <dbReference type="SAM" id="Phobius"/>
    </source>
</evidence>
<dbReference type="AlphaFoldDB" id="A0A1I0ID94"/>
<dbReference type="PROSITE" id="PS00409">
    <property type="entry name" value="PROKAR_NTER_METHYL"/>
    <property type="match status" value="1"/>
</dbReference>
<dbReference type="PANTHER" id="PTHR30093">
    <property type="entry name" value="GENERAL SECRETION PATHWAY PROTEIN G"/>
    <property type="match status" value="1"/>
</dbReference>
<feature type="transmembrane region" description="Helical" evidence="1">
    <location>
        <begin position="12"/>
        <end position="32"/>
    </location>
</feature>
<dbReference type="InterPro" id="IPR045584">
    <property type="entry name" value="Pilin-like"/>
</dbReference>
<dbReference type="InterPro" id="IPR012902">
    <property type="entry name" value="N_methyl_site"/>
</dbReference>
<name>A0A1I0ID94_9GAMM</name>
<protein>
    <submittedName>
        <fullName evidence="2">Type IV pilus assembly protein PilE</fullName>
    </submittedName>
</protein>
<dbReference type="PANTHER" id="PTHR30093:SF47">
    <property type="entry name" value="TYPE IV PILUS NON-CORE MINOR PILIN PILE"/>
    <property type="match status" value="1"/>
</dbReference>
<gene>
    <name evidence="2" type="ORF">SAMN04487962_1592</name>
</gene>
<accession>A0A1I0ID94</accession>
<dbReference type="STRING" id="430453.SAMN04487962_1592"/>
<dbReference type="EMBL" id="FOHZ01000059">
    <property type="protein sequence ID" value="SET94830.1"/>
    <property type="molecule type" value="Genomic_DNA"/>
</dbReference>
<dbReference type="InterPro" id="IPR031982">
    <property type="entry name" value="PilE-like"/>
</dbReference>
<dbReference type="Proteomes" id="UP000198762">
    <property type="component" value="Unassembled WGS sequence"/>
</dbReference>
<evidence type="ECO:0000313" key="3">
    <source>
        <dbReference type="Proteomes" id="UP000198762"/>
    </source>
</evidence>
<dbReference type="OrthoDB" id="5296638at2"/>
<dbReference type="Pfam" id="PF07963">
    <property type="entry name" value="N_methyl"/>
    <property type="match status" value="1"/>
</dbReference>
<dbReference type="SUPFAM" id="SSF54523">
    <property type="entry name" value="Pili subunits"/>
    <property type="match status" value="1"/>
</dbReference>
<proteinExistence type="predicted"/>
<sequence length="137" mass="15023">MTINSNRGFTLIELMIVVAIIGIIAAIAYPSYQNHVESTRRTAAQGDLMELAQFMERQYTNGYTYRPGNADPALPFTAQPRNGGAAFYNYGFDNIADDSFVLQATPVGGQAGDDCGWLRVDETGNRTSESGDPDCWR</sequence>
<keyword evidence="1" id="KW-0812">Transmembrane</keyword>
<keyword evidence="1" id="KW-1133">Transmembrane helix</keyword>